<keyword evidence="4 8" id="KW-1133">Transmembrane helix</keyword>
<evidence type="ECO:0000259" key="10">
    <source>
        <dbReference type="PROSITE" id="PS51382"/>
    </source>
</evidence>
<evidence type="ECO:0000256" key="1">
    <source>
        <dbReference type="ARBA" id="ARBA00004141"/>
    </source>
</evidence>
<comment type="subcellular location">
    <subcellularLocation>
        <location evidence="1">Membrane</location>
        <topology evidence="1">Multi-pass membrane protein</topology>
    </subcellularLocation>
</comment>
<feature type="compositionally biased region" description="Gly residues" evidence="7">
    <location>
        <begin position="1156"/>
        <end position="1180"/>
    </location>
</feature>
<evidence type="ECO:0000259" key="9">
    <source>
        <dbReference type="PROSITE" id="PS51380"/>
    </source>
</evidence>
<feature type="compositionally biased region" description="Pro residues" evidence="7">
    <location>
        <begin position="164"/>
        <end position="175"/>
    </location>
</feature>
<feature type="compositionally biased region" description="Polar residues" evidence="7">
    <location>
        <begin position="222"/>
        <end position="233"/>
    </location>
</feature>
<evidence type="ECO:0000256" key="6">
    <source>
        <dbReference type="SAM" id="Coils"/>
    </source>
</evidence>
<feature type="transmembrane region" description="Helical" evidence="8">
    <location>
        <begin position="825"/>
        <end position="845"/>
    </location>
</feature>
<comment type="caution">
    <text evidence="11">The sequence shown here is derived from an EMBL/GenBank/DDBJ whole genome shotgun (WGS) entry which is preliminary data.</text>
</comment>
<feature type="coiled-coil region" evidence="6">
    <location>
        <begin position="322"/>
        <end position="349"/>
    </location>
</feature>
<dbReference type="GO" id="GO:0005886">
    <property type="term" value="C:plasma membrane"/>
    <property type="evidence" value="ECO:0007669"/>
    <property type="project" value="TreeGrafter"/>
</dbReference>
<feature type="domain" description="EXS" evidence="9">
    <location>
        <begin position="759"/>
        <end position="960"/>
    </location>
</feature>
<feature type="compositionally biased region" description="Polar residues" evidence="7">
    <location>
        <begin position="40"/>
        <end position="55"/>
    </location>
</feature>
<keyword evidence="12" id="KW-1185">Reference proteome</keyword>
<feature type="region of interest" description="Disordered" evidence="7">
    <location>
        <begin position="999"/>
        <end position="1188"/>
    </location>
</feature>
<sequence length="1188" mass="132898">MKFAKELENELVPEWRIKYLNYKGGKKLIKQITKALHKANSNTPYSSGRQGQHSPGNRFIYDLSPPNNNIGPSPNGADSAGRKKDNIAAGDSTGPTVNTDPGRPADREHLGRGRGAVSTGDLAPYRSAPQTIPTESEAHRREKLSLTGNSPRFHYGSFVLTPPTNAPSLPPPPPSNDDDFALPDPALKSTPSQHHTTQRPVYGERNASALSLGTPAMDARRSSSVPGLSNFDNPRNAGVNRGQGAASTRRETPRQGTLTRLFSSTDGVRGTSIGNLTRKTAAGDLSDFNLQAWDQVKKRNEDFVKFLNDELHKVEDFYKLKETQAGQRLDLLREQLHEMRNRRTDELIERKRIVQRRKGEAVEDASNEMVDGDGYKDDADGKGIAETMGEPHAWIDPIKAKVFRPGPNSKALQKMARTPTFGGEYERQGQEQLAATDDRRDYTRRPIDDDVPYRTAKRKLKLALQEFYRGLELLKAYALLNRTAFRKLNKKYDKAVHPRTSYKFMTEHVNKAWFVNSDVLDQHVRVVEDLYARYFERGNHKIAVGKLRGSKKGTGDESGSAFRCGILLGTGLVFAIQGLITAVNILLHSSDSGLRQDTSYLLQVYGGYFLMLYLLLLFCLDCRQWTKSKVNYPFIFELDPRHHLDWRQLAEFPCFFTFVFGIIFWFNFTGYGGENMFLWWPVVLIGISAVLIFLPLPILGYKSRLWFVYSHWRLCLAGIYPVEFRDFFLGDIYCSLTYAVCNVELFFCLYANEWDNPPQCNSSHSRLMGFLGALPPIWRALQCIRRYYDTRNVFPHLVNCGKYSMTIMSAVTLSMYRVQSARSNLALFIAFSTINGVYASFWDLFMDFSLMQLSPSKPTKQQSNFLLRDILAFKRKWMYYGIIIIDPILRFSWIFYAIFTHNVQHSALVSFMVAFAEATRRGMWALFRVENEHSSNVKQYKASRDVPLPYRIEPLVELGEEGGESGTGSVVSSRASTVVTATAENTAKAPSRRMTAVTVSPKTLPRRQEQTISGEERLVTTAMPNDGTASATGRDGQGRRPSAATSTATTVRQRTRRRRATTTASSAVRGLGRILAEAHKQDFEKKRKPTVSTRGGEHHEDAIDDDDDDDDSEEEEEEADGIKVGEVTGGEDRDDSDDDGYGGNGYGVDLEMAGANGPGRGSGSTRRGGGGGADGTGGGNLSVRSSRR</sequence>
<dbReference type="PROSITE" id="PS51380">
    <property type="entry name" value="EXS"/>
    <property type="match status" value="1"/>
</dbReference>
<feature type="transmembrane region" description="Helical" evidence="8">
    <location>
        <begin position="649"/>
        <end position="666"/>
    </location>
</feature>
<keyword evidence="5 8" id="KW-0472">Membrane</keyword>
<dbReference type="AlphaFoldDB" id="A0AAD5RHU7"/>
<reference evidence="11" key="1">
    <citation type="submission" date="2022-07" db="EMBL/GenBank/DDBJ databases">
        <title>Draft genome sequence of Zalerion maritima ATCC 34329, a (micro)plastics degrading marine fungus.</title>
        <authorList>
            <person name="Paco A."/>
            <person name="Goncalves M.F.M."/>
            <person name="Rocha-Santos T.A.P."/>
            <person name="Alves A."/>
        </authorList>
    </citation>
    <scope>NUCLEOTIDE SEQUENCE</scope>
    <source>
        <strain evidence="11">ATCC 34329</strain>
    </source>
</reference>
<dbReference type="InterPro" id="IPR004331">
    <property type="entry name" value="SPX_dom"/>
</dbReference>
<organism evidence="11 12">
    <name type="scientific">Zalerion maritima</name>
    <dbReference type="NCBI Taxonomy" id="339359"/>
    <lineage>
        <taxon>Eukaryota</taxon>
        <taxon>Fungi</taxon>
        <taxon>Dikarya</taxon>
        <taxon>Ascomycota</taxon>
        <taxon>Pezizomycotina</taxon>
        <taxon>Sordariomycetes</taxon>
        <taxon>Lulworthiomycetidae</taxon>
        <taxon>Lulworthiales</taxon>
        <taxon>Lulworthiaceae</taxon>
        <taxon>Zalerion</taxon>
    </lineage>
</organism>
<keyword evidence="3 8" id="KW-0812">Transmembrane</keyword>
<dbReference type="EMBL" id="JAKWBI020000560">
    <property type="protein sequence ID" value="KAJ2893851.1"/>
    <property type="molecule type" value="Genomic_DNA"/>
</dbReference>
<evidence type="ECO:0000256" key="8">
    <source>
        <dbReference type="SAM" id="Phobius"/>
    </source>
</evidence>
<dbReference type="GO" id="GO:0000822">
    <property type="term" value="F:inositol hexakisphosphate binding"/>
    <property type="evidence" value="ECO:0007669"/>
    <property type="project" value="TreeGrafter"/>
</dbReference>
<feature type="compositionally biased region" description="Basic and acidic residues" evidence="7">
    <location>
        <begin position="1076"/>
        <end position="1085"/>
    </location>
</feature>
<feature type="transmembrane region" description="Helical" evidence="8">
    <location>
        <begin position="678"/>
        <end position="701"/>
    </location>
</feature>
<gene>
    <name evidence="11" type="ORF">MKZ38_008189</name>
</gene>
<evidence type="ECO:0000256" key="5">
    <source>
        <dbReference type="ARBA" id="ARBA00023136"/>
    </source>
</evidence>
<accession>A0AAD5RHU7</accession>
<evidence type="ECO:0000313" key="11">
    <source>
        <dbReference type="EMBL" id="KAJ2893851.1"/>
    </source>
</evidence>
<dbReference type="Pfam" id="PF03105">
    <property type="entry name" value="SPX"/>
    <property type="match status" value="1"/>
</dbReference>
<dbReference type="GO" id="GO:0006817">
    <property type="term" value="P:phosphate ion transport"/>
    <property type="evidence" value="ECO:0007669"/>
    <property type="project" value="TreeGrafter"/>
</dbReference>
<dbReference type="PANTHER" id="PTHR10783">
    <property type="entry name" value="XENOTROPIC AND POLYTROPIC RETROVIRUS RECEPTOR 1-RELATED"/>
    <property type="match status" value="1"/>
</dbReference>
<evidence type="ECO:0000256" key="2">
    <source>
        <dbReference type="ARBA" id="ARBA00009665"/>
    </source>
</evidence>
<feature type="region of interest" description="Disordered" evidence="7">
    <location>
        <begin position="40"/>
        <end position="255"/>
    </location>
</feature>
<feature type="transmembrane region" description="Helical" evidence="8">
    <location>
        <begin position="600"/>
        <end position="620"/>
    </location>
</feature>
<feature type="transmembrane region" description="Helical" evidence="8">
    <location>
        <begin position="561"/>
        <end position="580"/>
    </location>
</feature>
<feature type="compositionally biased region" description="Polar residues" evidence="7">
    <location>
        <begin position="189"/>
        <end position="199"/>
    </location>
</feature>
<dbReference type="Proteomes" id="UP001201980">
    <property type="component" value="Unassembled WGS sequence"/>
</dbReference>
<feature type="transmembrane region" description="Helical" evidence="8">
    <location>
        <begin position="877"/>
        <end position="899"/>
    </location>
</feature>
<keyword evidence="6" id="KW-0175">Coiled coil</keyword>
<dbReference type="InterPro" id="IPR004342">
    <property type="entry name" value="EXS_C"/>
</dbReference>
<proteinExistence type="inferred from homology"/>
<feature type="compositionally biased region" description="Basic and acidic residues" evidence="7">
    <location>
        <begin position="1006"/>
        <end position="1018"/>
    </location>
</feature>
<dbReference type="GO" id="GO:0005794">
    <property type="term" value="C:Golgi apparatus"/>
    <property type="evidence" value="ECO:0007669"/>
    <property type="project" value="TreeGrafter"/>
</dbReference>
<feature type="compositionally biased region" description="Low complexity" evidence="7">
    <location>
        <begin position="1039"/>
        <end position="1052"/>
    </location>
</feature>
<dbReference type="PROSITE" id="PS51382">
    <property type="entry name" value="SPX"/>
    <property type="match status" value="1"/>
</dbReference>
<feature type="domain" description="SPX" evidence="10">
    <location>
        <begin position="1"/>
        <end position="506"/>
    </location>
</feature>
<comment type="similarity">
    <text evidence="2">Belongs to the SYG1 (TC 2.A.94) family.</text>
</comment>
<dbReference type="Pfam" id="PF03124">
    <property type="entry name" value="EXS"/>
    <property type="match status" value="1"/>
</dbReference>
<dbReference type="CDD" id="cd14475">
    <property type="entry name" value="SPX_SYG1_like"/>
    <property type="match status" value="1"/>
</dbReference>
<feature type="compositionally biased region" description="Acidic residues" evidence="7">
    <location>
        <begin position="1102"/>
        <end position="1119"/>
    </location>
</feature>
<dbReference type="GO" id="GO:0016036">
    <property type="term" value="P:cellular response to phosphate starvation"/>
    <property type="evidence" value="ECO:0007669"/>
    <property type="project" value="TreeGrafter"/>
</dbReference>
<evidence type="ECO:0000256" key="7">
    <source>
        <dbReference type="SAM" id="MobiDB-lite"/>
    </source>
</evidence>
<evidence type="ECO:0000256" key="4">
    <source>
        <dbReference type="ARBA" id="ARBA00022989"/>
    </source>
</evidence>
<evidence type="ECO:0000256" key="3">
    <source>
        <dbReference type="ARBA" id="ARBA00022692"/>
    </source>
</evidence>
<feature type="compositionally biased region" description="Low complexity" evidence="7">
    <location>
        <begin position="64"/>
        <end position="76"/>
    </location>
</feature>
<evidence type="ECO:0000313" key="12">
    <source>
        <dbReference type="Proteomes" id="UP001201980"/>
    </source>
</evidence>
<protein>
    <submittedName>
        <fullName evidence="11">Signal transduction protein</fullName>
    </submittedName>
</protein>
<name>A0AAD5RHU7_9PEZI</name>
<dbReference type="PANTHER" id="PTHR10783:SF103">
    <property type="entry name" value="SOLUTE CARRIER FAMILY 53 MEMBER 1"/>
    <property type="match status" value="1"/>
</dbReference>